<evidence type="ECO:0000313" key="4">
    <source>
        <dbReference type="Proteomes" id="UP000184204"/>
    </source>
</evidence>
<organism evidence="2 4">
    <name type="scientific">Anaerotignum propionicum DSM 1682</name>
    <dbReference type="NCBI Taxonomy" id="991789"/>
    <lineage>
        <taxon>Bacteria</taxon>
        <taxon>Bacillati</taxon>
        <taxon>Bacillota</taxon>
        <taxon>Clostridia</taxon>
        <taxon>Lachnospirales</taxon>
        <taxon>Anaerotignaceae</taxon>
        <taxon>Anaerotignum</taxon>
    </lineage>
</organism>
<reference evidence="2" key="4">
    <citation type="submission" date="2016-11" db="EMBL/GenBank/DDBJ databases">
        <authorList>
            <person name="Varghese N."/>
            <person name="Submissions S."/>
        </authorList>
    </citation>
    <scope>NUCLEOTIDE SEQUENCE</scope>
    <source>
        <strain evidence="2">DSM 1682</strain>
    </source>
</reference>
<protein>
    <recommendedName>
        <fullName evidence="5">Phage gp6-like head-tail connector protein</fullName>
    </recommendedName>
</protein>
<reference evidence="1 3" key="1">
    <citation type="journal article" date="2016" name="Genome Announc.">
        <title>Complete Genome Sequence of the Amino Acid-Fermenting Clostridium propionicum X2 (DSM 1682).</title>
        <authorList>
            <person name="Poehlein A."/>
            <person name="Schlien K."/>
            <person name="Chowdhury N.P."/>
            <person name="Gottschalk G."/>
            <person name="Buckel W."/>
            <person name="Daniel R."/>
        </authorList>
    </citation>
    <scope>NUCLEOTIDE SEQUENCE [LARGE SCALE GENOMIC DNA]</scope>
    <source>
        <strain evidence="1 3">X2</strain>
    </source>
</reference>
<dbReference type="OrthoDB" id="2048198at2"/>
<dbReference type="KEGG" id="cpro:CPRO_23240"/>
<dbReference type="Proteomes" id="UP000068026">
    <property type="component" value="Chromosome"/>
</dbReference>
<dbReference type="EMBL" id="CP014223">
    <property type="protein sequence ID" value="AMJ41891.1"/>
    <property type="molecule type" value="Genomic_DNA"/>
</dbReference>
<reference evidence="4" key="3">
    <citation type="submission" date="2016-11" db="EMBL/GenBank/DDBJ databases">
        <authorList>
            <person name="Jaros S."/>
            <person name="Januszkiewicz K."/>
            <person name="Wedrychowicz H."/>
        </authorList>
    </citation>
    <scope>NUCLEOTIDE SEQUENCE [LARGE SCALE GENOMIC DNA]</scope>
    <source>
        <strain evidence="4">DSM 1682</strain>
    </source>
</reference>
<reference evidence="3" key="2">
    <citation type="submission" date="2016-01" db="EMBL/GenBank/DDBJ databases">
        <authorList>
            <person name="Poehlein A."/>
            <person name="Schlien K."/>
            <person name="Gottschalk G."/>
            <person name="Buckel W."/>
            <person name="Daniel R."/>
        </authorList>
    </citation>
    <scope>NUCLEOTIDE SEQUENCE [LARGE SCALE GENOMIC DNA]</scope>
    <source>
        <strain evidence="3">X2</strain>
    </source>
</reference>
<name>A0A0X8VDE9_ANAPI</name>
<evidence type="ECO:0000313" key="2">
    <source>
        <dbReference type="EMBL" id="SHE95597.1"/>
    </source>
</evidence>
<accession>A0A0X8VDE9</accession>
<dbReference type="RefSeq" id="WP_066051835.1">
    <property type="nucleotide sequence ID" value="NZ_CP014223.1"/>
</dbReference>
<evidence type="ECO:0008006" key="5">
    <source>
        <dbReference type="Google" id="ProtNLM"/>
    </source>
</evidence>
<sequence>MVYATYEFYQEGFGGDEIPQDSFSRLAKRSSEYINMVTFERAMAFSDDNDLLKKACCAVAEAIKINEEGGGVVAESVGRITKNYAAGVTNTPNEEERLSIAVRRYLLATGLLYLGV</sequence>
<gene>
    <name evidence="1" type="ORF">CPRO_23240</name>
    <name evidence="2" type="ORF">SAMN02745151_02333</name>
</gene>
<evidence type="ECO:0000313" key="1">
    <source>
        <dbReference type="EMBL" id="AMJ41891.1"/>
    </source>
</evidence>
<evidence type="ECO:0000313" key="3">
    <source>
        <dbReference type="Proteomes" id="UP000068026"/>
    </source>
</evidence>
<proteinExistence type="predicted"/>
<dbReference type="AlphaFoldDB" id="A0A0X8VDE9"/>
<dbReference type="EMBL" id="FQUA01000011">
    <property type="protein sequence ID" value="SHE95597.1"/>
    <property type="molecule type" value="Genomic_DNA"/>
</dbReference>
<keyword evidence="3" id="KW-1185">Reference proteome</keyword>
<dbReference type="Proteomes" id="UP000184204">
    <property type="component" value="Unassembled WGS sequence"/>
</dbReference>